<name>A0AAX6F777_IRIPA</name>
<sequence length="96" mass="11203">MRRRPILRTSAFSSWGLDQFHFRSNQLTMFGTREDDSIRLRSCRVVLRRTQLRWTLRLIGSKSKASLLGDVVSSSWARARSQDRVVPQDGLRILEL</sequence>
<organism evidence="1 2">
    <name type="scientific">Iris pallida</name>
    <name type="common">Sweet iris</name>
    <dbReference type="NCBI Taxonomy" id="29817"/>
    <lineage>
        <taxon>Eukaryota</taxon>
        <taxon>Viridiplantae</taxon>
        <taxon>Streptophyta</taxon>
        <taxon>Embryophyta</taxon>
        <taxon>Tracheophyta</taxon>
        <taxon>Spermatophyta</taxon>
        <taxon>Magnoliopsida</taxon>
        <taxon>Liliopsida</taxon>
        <taxon>Asparagales</taxon>
        <taxon>Iridaceae</taxon>
        <taxon>Iridoideae</taxon>
        <taxon>Irideae</taxon>
        <taxon>Iris</taxon>
    </lineage>
</organism>
<reference evidence="1" key="2">
    <citation type="submission" date="2023-04" db="EMBL/GenBank/DDBJ databases">
        <authorList>
            <person name="Bruccoleri R.E."/>
            <person name="Oakeley E.J."/>
            <person name="Faust A.-M."/>
            <person name="Dessus-Babus S."/>
            <person name="Altorfer M."/>
            <person name="Burckhardt D."/>
            <person name="Oertli M."/>
            <person name="Naumann U."/>
            <person name="Petersen F."/>
            <person name="Wong J."/>
        </authorList>
    </citation>
    <scope>NUCLEOTIDE SEQUENCE</scope>
    <source>
        <strain evidence="1">GSM-AAB239-AS_SAM_17_03QT</strain>
        <tissue evidence="1">Leaf</tissue>
    </source>
</reference>
<dbReference type="AlphaFoldDB" id="A0AAX6F777"/>
<gene>
    <name evidence="1" type="ORF">M6B38_152350</name>
</gene>
<reference evidence="1" key="1">
    <citation type="journal article" date="2023" name="GigaByte">
        <title>Genome assembly of the bearded iris, Iris pallida Lam.</title>
        <authorList>
            <person name="Bruccoleri R.E."/>
            <person name="Oakeley E.J."/>
            <person name="Faust A.M.E."/>
            <person name="Altorfer M."/>
            <person name="Dessus-Babus S."/>
            <person name="Burckhardt D."/>
            <person name="Oertli M."/>
            <person name="Naumann U."/>
            <person name="Petersen F."/>
            <person name="Wong J."/>
        </authorList>
    </citation>
    <scope>NUCLEOTIDE SEQUENCE</scope>
    <source>
        <strain evidence="1">GSM-AAB239-AS_SAM_17_03QT</strain>
    </source>
</reference>
<accession>A0AAX6F777</accession>
<proteinExistence type="predicted"/>
<comment type="caution">
    <text evidence="1">The sequence shown here is derived from an EMBL/GenBank/DDBJ whole genome shotgun (WGS) entry which is preliminary data.</text>
</comment>
<dbReference type="Proteomes" id="UP001140949">
    <property type="component" value="Unassembled WGS sequence"/>
</dbReference>
<dbReference type="EMBL" id="JANAVB010031416">
    <property type="protein sequence ID" value="KAJ6812039.1"/>
    <property type="molecule type" value="Genomic_DNA"/>
</dbReference>
<protein>
    <submittedName>
        <fullName evidence="1">Uncharacterized protein</fullName>
    </submittedName>
</protein>
<keyword evidence="2" id="KW-1185">Reference proteome</keyword>
<evidence type="ECO:0000313" key="2">
    <source>
        <dbReference type="Proteomes" id="UP001140949"/>
    </source>
</evidence>
<evidence type="ECO:0000313" key="1">
    <source>
        <dbReference type="EMBL" id="KAJ6812039.1"/>
    </source>
</evidence>